<dbReference type="OrthoDB" id="6107611at2"/>
<reference evidence="1 2" key="1">
    <citation type="submission" date="2016-06" db="EMBL/GenBank/DDBJ databases">
        <authorList>
            <person name="Kjaerup R.B."/>
            <person name="Dalgaard T.S."/>
            <person name="Juul-Madsen H.R."/>
        </authorList>
    </citation>
    <scope>NUCLEOTIDE SEQUENCE [LARGE SCALE GENOMIC DNA]</scope>
    <source>
        <strain evidence="1 2">CECT 5080</strain>
    </source>
</reference>
<proteinExistence type="predicted"/>
<evidence type="ECO:0000313" key="1">
    <source>
        <dbReference type="EMBL" id="SBS31410.1"/>
    </source>
</evidence>
<sequence>MSFIALLNIAKEYFEQRRLNQTFGHLEDHVLRDVGFVRTASGIRPLKPTREE</sequence>
<gene>
    <name evidence="1" type="ORF">MAQ5080_01964</name>
</gene>
<evidence type="ECO:0008006" key="3">
    <source>
        <dbReference type="Google" id="ProtNLM"/>
    </source>
</evidence>
<dbReference type="AlphaFoldDB" id="A0A1A8TFU2"/>
<accession>A0A1A8TFU2</accession>
<name>A0A1A8TFU2_9GAMM</name>
<evidence type="ECO:0000313" key="2">
    <source>
        <dbReference type="Proteomes" id="UP000092627"/>
    </source>
</evidence>
<dbReference type="RefSeq" id="WP_156496558.1">
    <property type="nucleotide sequence ID" value="NZ_FLOC01000010.1"/>
</dbReference>
<keyword evidence="2" id="KW-1185">Reference proteome</keyword>
<dbReference type="EMBL" id="FLOC01000010">
    <property type="protein sequence ID" value="SBS31410.1"/>
    <property type="molecule type" value="Genomic_DNA"/>
</dbReference>
<protein>
    <recommendedName>
        <fullName evidence="3">DUF1127 domain-containing protein</fullName>
    </recommendedName>
</protein>
<dbReference type="Proteomes" id="UP000092627">
    <property type="component" value="Unassembled WGS sequence"/>
</dbReference>
<organism evidence="1 2">
    <name type="scientific">Marinomonas aquimarina</name>
    <dbReference type="NCBI Taxonomy" id="295068"/>
    <lineage>
        <taxon>Bacteria</taxon>
        <taxon>Pseudomonadati</taxon>
        <taxon>Pseudomonadota</taxon>
        <taxon>Gammaproteobacteria</taxon>
        <taxon>Oceanospirillales</taxon>
        <taxon>Oceanospirillaceae</taxon>
        <taxon>Marinomonas</taxon>
    </lineage>
</organism>